<dbReference type="OMA" id="YPVYEWE"/>
<evidence type="ECO:0000313" key="2">
    <source>
        <dbReference type="Proteomes" id="UP000594263"/>
    </source>
</evidence>
<organism evidence="1 2">
    <name type="scientific">Kalanchoe fedtschenkoi</name>
    <name type="common">Lavender scallops</name>
    <name type="synonym">South American air plant</name>
    <dbReference type="NCBI Taxonomy" id="63787"/>
    <lineage>
        <taxon>Eukaryota</taxon>
        <taxon>Viridiplantae</taxon>
        <taxon>Streptophyta</taxon>
        <taxon>Embryophyta</taxon>
        <taxon>Tracheophyta</taxon>
        <taxon>Spermatophyta</taxon>
        <taxon>Magnoliopsida</taxon>
        <taxon>eudicotyledons</taxon>
        <taxon>Gunneridae</taxon>
        <taxon>Pentapetalae</taxon>
        <taxon>Saxifragales</taxon>
        <taxon>Crassulaceae</taxon>
        <taxon>Kalanchoe</taxon>
    </lineage>
</organism>
<evidence type="ECO:0000313" key="1">
    <source>
        <dbReference type="EnsemblPlants" id="Kaladp0024s0899.1.v1.1.CDS.1"/>
    </source>
</evidence>
<dbReference type="EnsemblPlants" id="Kaladp0024s0899.1.v1.1">
    <property type="protein sequence ID" value="Kaladp0024s0899.1.v1.1.CDS.1"/>
    <property type="gene ID" value="Kaladp0024s0899.v1.1"/>
</dbReference>
<proteinExistence type="predicted"/>
<protein>
    <submittedName>
        <fullName evidence="1">Uncharacterized protein</fullName>
    </submittedName>
</protein>
<name>A0A7N0ZSJ1_KALFE</name>
<reference evidence="1" key="1">
    <citation type="submission" date="2021-01" db="UniProtKB">
        <authorList>
            <consortium name="EnsemblPlants"/>
        </authorList>
    </citation>
    <scope>IDENTIFICATION</scope>
</reference>
<dbReference type="Gramene" id="Kaladp0024s0899.1.v1.1">
    <property type="protein sequence ID" value="Kaladp0024s0899.1.v1.1.CDS.1"/>
    <property type="gene ID" value="Kaladp0024s0899.v1.1"/>
</dbReference>
<dbReference type="PANTHER" id="PTHR33527">
    <property type="entry name" value="OS07G0274300 PROTEIN"/>
    <property type="match status" value="1"/>
</dbReference>
<dbReference type="PANTHER" id="PTHR33527:SF14">
    <property type="entry name" value="OS07G0274300 PROTEIN"/>
    <property type="match status" value="1"/>
</dbReference>
<accession>A0A7N0ZSJ1</accession>
<dbReference type="Proteomes" id="UP000594263">
    <property type="component" value="Unplaced"/>
</dbReference>
<dbReference type="AlphaFoldDB" id="A0A7N0ZSJ1"/>
<sequence length="300" mass="33650">MDDAAAPVITRDELNAFHSIDRALYTILAINLWRDPVDGLHILALLLWLERAGYKNVVHKVLQLPIILINEIADEVVACLQLINSSFSAAALEAAGGIPLLQALMDKDLSLQFFQINRIQALEGITKVLNNVCVKVLADIMQRAIERNAATQSLALDMQMFFQRNIGHLRSQSPSNQRFDVAPDERTMFVTFSKGYPVYEWEIKDFFSKIYGDCIESMWMQEVQPNEQSLFARIVFRSPAIIERILSGSTGKAKYTINGKHVWVRKFIPKKSRAPAVRTLIHQPQSAITSAAAPAAPNGF</sequence>
<keyword evidence="2" id="KW-1185">Reference proteome</keyword>